<dbReference type="PANTHER" id="PTHR12162">
    <property type="entry name" value="NIBRIN-RELATED"/>
    <property type="match status" value="1"/>
</dbReference>
<evidence type="ECO:0000313" key="11">
    <source>
        <dbReference type="Proteomes" id="UP001175261"/>
    </source>
</evidence>
<comment type="caution">
    <text evidence="10">The sequence shown here is derived from an EMBL/GenBank/DDBJ whole genome shotgun (WGS) entry which is preliminary data.</text>
</comment>
<dbReference type="PANTHER" id="PTHR12162:SF0">
    <property type="entry name" value="NIBRIN"/>
    <property type="match status" value="1"/>
</dbReference>
<feature type="region of interest" description="Disordered" evidence="8">
    <location>
        <begin position="388"/>
        <end position="414"/>
    </location>
</feature>
<proteinExistence type="inferred from homology"/>
<dbReference type="InterPro" id="IPR008984">
    <property type="entry name" value="SMAD_FHA_dom_sf"/>
</dbReference>
<dbReference type="Pfam" id="PF00498">
    <property type="entry name" value="FHA"/>
    <property type="match status" value="1"/>
</dbReference>
<dbReference type="InterPro" id="IPR043014">
    <property type="entry name" value="Nibrin_BRCT2_sf"/>
</dbReference>
<keyword evidence="4" id="KW-0227">DNA damage</keyword>
<evidence type="ECO:0000256" key="1">
    <source>
        <dbReference type="ARBA" id="ARBA00004123"/>
    </source>
</evidence>
<dbReference type="Gene3D" id="3.40.50.10980">
    <property type="entry name" value="Nibrin, BRCT2 domain"/>
    <property type="match status" value="1"/>
</dbReference>
<dbReference type="GO" id="GO:0005694">
    <property type="term" value="C:chromosome"/>
    <property type="evidence" value="ECO:0007669"/>
    <property type="project" value="UniProtKB-SubCell"/>
</dbReference>
<comment type="subcellular location">
    <subcellularLocation>
        <location evidence="2">Chromosome</location>
    </subcellularLocation>
    <subcellularLocation>
        <location evidence="1">Nucleus</location>
    </subcellularLocation>
</comment>
<dbReference type="InterPro" id="IPR036420">
    <property type="entry name" value="BRCT_dom_sf"/>
</dbReference>
<feature type="domain" description="FHA" evidence="9">
    <location>
        <begin position="23"/>
        <end position="86"/>
    </location>
</feature>
<protein>
    <recommendedName>
        <fullName evidence="9">FHA domain-containing protein</fullName>
    </recommendedName>
</protein>
<dbReference type="PROSITE" id="PS50006">
    <property type="entry name" value="FHA_DOMAIN"/>
    <property type="match status" value="1"/>
</dbReference>
<evidence type="ECO:0000256" key="6">
    <source>
        <dbReference type="ARBA" id="ARBA00023242"/>
    </source>
</evidence>
<organism evidence="10 11">
    <name type="scientific">Sarocladium strictum</name>
    <name type="common">Black bundle disease fungus</name>
    <name type="synonym">Acremonium strictum</name>
    <dbReference type="NCBI Taxonomy" id="5046"/>
    <lineage>
        <taxon>Eukaryota</taxon>
        <taxon>Fungi</taxon>
        <taxon>Dikarya</taxon>
        <taxon>Ascomycota</taxon>
        <taxon>Pezizomycotina</taxon>
        <taxon>Sordariomycetes</taxon>
        <taxon>Hypocreomycetidae</taxon>
        <taxon>Hypocreales</taxon>
        <taxon>Sarocladiaceae</taxon>
        <taxon>Sarocladium</taxon>
    </lineage>
</organism>
<evidence type="ECO:0000256" key="8">
    <source>
        <dbReference type="SAM" id="MobiDB-lite"/>
    </source>
</evidence>
<dbReference type="EMBL" id="JAPDFR010000001">
    <property type="protein sequence ID" value="KAK0391657.1"/>
    <property type="molecule type" value="Genomic_DNA"/>
</dbReference>
<evidence type="ECO:0000256" key="5">
    <source>
        <dbReference type="ARBA" id="ARBA00023204"/>
    </source>
</evidence>
<dbReference type="GO" id="GO:0000724">
    <property type="term" value="P:double-strand break repair via homologous recombination"/>
    <property type="evidence" value="ECO:0007669"/>
    <property type="project" value="TreeGrafter"/>
</dbReference>
<keyword evidence="3" id="KW-0158">Chromosome</keyword>
<sequence length="758" mass="84717">MWLLENENAFGGRQLWLRPGKTYLFGRTAAEPGQLEISHNTISRKHLTISVHDVEPGHAHDLSSRSRLTIEDLATKIGTTVDGSKIKGDKITVEKDETQIIMGKCPHIFRLTWHSVVFTFSFTNKELQKQPLTLLRDRFEQLDIKLLTDYNVQHTTHVVSKKRNTAKGLQALINARHIVTESFLDAVVDAAGPSDDESAGGASRLEQDFRKWWPDASQHLPPRGGEPVQHPDSIYRPDHGRKAIFAGYTFIFYDQTQYNTLLAPITNGDGKALLHIVNPGSTSTDDFVRYVKSVAGEKGLGSFEDGSEGKGVVLVRYLPAKGEQLAWFTDFLTSVSLQLDHRPIEQSEFLEAILTKSAGILRRPLELEPSQSHSPPAPNGLVAFQAQKANSRGTAHDRPPTESSQPSLPRKGARRVVKRRFAGFASDDDESILDASIPSAQDQNPIHHEEEGLFVSQDQSYPEESQPVIRRRGSDLLDGMAEGSERYKRQKVAHIINSKSASPEPEREMPASEPPKKTKRSYNVMEMAAKRKDAEEARARAEEEDLATLPDGIDLAEIRKLNIVEEMPLRQSTTVSKTRDQDIADGRWKPEWNGMQNFKKFRKRGAAMGRAPARVIVSLTQVKPKEFGLGDDYWLEDETTQKQGLRPSSERDISRSQQSTKPSVPSKQTRVLNDSDDDDGHNVDDSDLLGRADEEVTVQPATNITKSTRKRPATAPVSAMPSRSSKRPKQGHSRIEIRDSDGSADSDDDIAFRFGRRR</sequence>
<evidence type="ECO:0000256" key="4">
    <source>
        <dbReference type="ARBA" id="ARBA00022763"/>
    </source>
</evidence>
<dbReference type="Pfam" id="PF16508">
    <property type="entry name" value="NIBRIN_BRCT_II"/>
    <property type="match status" value="1"/>
</dbReference>
<dbReference type="Proteomes" id="UP001175261">
    <property type="component" value="Unassembled WGS sequence"/>
</dbReference>
<feature type="region of interest" description="Disordered" evidence="8">
    <location>
        <begin position="628"/>
        <end position="758"/>
    </location>
</feature>
<dbReference type="InterPro" id="IPR000253">
    <property type="entry name" value="FHA_dom"/>
</dbReference>
<keyword evidence="6" id="KW-0539">Nucleus</keyword>
<keyword evidence="5" id="KW-0234">DNA repair</keyword>
<dbReference type="InterPro" id="IPR032429">
    <property type="entry name" value="Nibrin_BRCT2"/>
</dbReference>
<dbReference type="SMART" id="SM00240">
    <property type="entry name" value="FHA"/>
    <property type="match status" value="1"/>
</dbReference>
<evidence type="ECO:0000256" key="2">
    <source>
        <dbReference type="ARBA" id="ARBA00004286"/>
    </source>
</evidence>
<comment type="similarity">
    <text evidence="7">Belongs to the Nibrin family.</text>
</comment>
<dbReference type="SUPFAM" id="SSF49879">
    <property type="entry name" value="SMAD/FHA domain"/>
    <property type="match status" value="1"/>
</dbReference>
<dbReference type="GO" id="GO:0003684">
    <property type="term" value="F:damaged DNA binding"/>
    <property type="evidence" value="ECO:0007669"/>
    <property type="project" value="TreeGrafter"/>
</dbReference>
<dbReference type="AlphaFoldDB" id="A0AA39GQF4"/>
<evidence type="ECO:0000313" key="10">
    <source>
        <dbReference type="EMBL" id="KAK0391657.1"/>
    </source>
</evidence>
<dbReference type="CDD" id="cd22667">
    <property type="entry name" value="FHA_NBN"/>
    <property type="match status" value="1"/>
</dbReference>
<dbReference type="CDD" id="cd17741">
    <property type="entry name" value="BRCT_nibrin"/>
    <property type="match status" value="1"/>
</dbReference>
<feature type="region of interest" description="Disordered" evidence="8">
    <location>
        <begin position="487"/>
        <end position="519"/>
    </location>
</feature>
<evidence type="ECO:0000256" key="7">
    <source>
        <dbReference type="ARBA" id="ARBA00044757"/>
    </source>
</evidence>
<reference evidence="10" key="1">
    <citation type="submission" date="2022-10" db="EMBL/GenBank/DDBJ databases">
        <title>Determination and structural analysis of whole genome sequence of Sarocladium strictum F4-1.</title>
        <authorList>
            <person name="Hu L."/>
            <person name="Jiang Y."/>
        </authorList>
    </citation>
    <scope>NUCLEOTIDE SEQUENCE</scope>
    <source>
        <strain evidence="10">F4-1</strain>
    </source>
</reference>
<keyword evidence="11" id="KW-1185">Reference proteome</keyword>
<evidence type="ECO:0000256" key="3">
    <source>
        <dbReference type="ARBA" id="ARBA00022454"/>
    </source>
</evidence>
<dbReference type="Gene3D" id="2.60.200.20">
    <property type="match status" value="1"/>
</dbReference>
<dbReference type="GO" id="GO:0007095">
    <property type="term" value="P:mitotic G2 DNA damage checkpoint signaling"/>
    <property type="evidence" value="ECO:0007669"/>
    <property type="project" value="InterPro"/>
</dbReference>
<name>A0AA39GQF4_SARSR</name>
<accession>A0AA39GQF4</accession>
<feature type="compositionally biased region" description="Basic and acidic residues" evidence="8">
    <location>
        <begin position="680"/>
        <end position="694"/>
    </location>
</feature>
<dbReference type="InterPro" id="IPR040227">
    <property type="entry name" value="Nibrin-rel"/>
</dbReference>
<gene>
    <name evidence="10" type="ORF">NLU13_1156</name>
</gene>
<feature type="compositionally biased region" description="Basic and acidic residues" evidence="8">
    <location>
        <begin position="504"/>
        <end position="516"/>
    </location>
</feature>
<evidence type="ECO:0000259" key="9">
    <source>
        <dbReference type="PROSITE" id="PS50006"/>
    </source>
</evidence>
<dbReference type="Gene3D" id="3.40.50.10190">
    <property type="entry name" value="BRCT domain"/>
    <property type="match status" value="1"/>
</dbReference>
<feature type="compositionally biased region" description="Polar residues" evidence="8">
    <location>
        <begin position="655"/>
        <end position="670"/>
    </location>
</feature>
<dbReference type="GO" id="GO:0030870">
    <property type="term" value="C:Mre11 complex"/>
    <property type="evidence" value="ECO:0007669"/>
    <property type="project" value="InterPro"/>
</dbReference>